<dbReference type="GO" id="GO:0052621">
    <property type="term" value="F:diguanylate cyclase activity"/>
    <property type="evidence" value="ECO:0007669"/>
    <property type="project" value="TreeGrafter"/>
</dbReference>
<evidence type="ECO:0000256" key="6">
    <source>
        <dbReference type="SAM" id="Phobius"/>
    </source>
</evidence>
<dbReference type="InterPro" id="IPR000160">
    <property type="entry name" value="GGDEF_dom"/>
</dbReference>
<dbReference type="CDD" id="cd01949">
    <property type="entry name" value="GGDEF"/>
    <property type="match status" value="1"/>
</dbReference>
<dbReference type="PROSITE" id="PS50887">
    <property type="entry name" value="GGDEF"/>
    <property type="match status" value="1"/>
</dbReference>
<dbReference type="KEGG" id="dfc:DFI_16995"/>
<dbReference type="GO" id="GO:0043709">
    <property type="term" value="P:cell adhesion involved in single-species biofilm formation"/>
    <property type="evidence" value="ECO:0007669"/>
    <property type="project" value="TreeGrafter"/>
</dbReference>
<dbReference type="InterPro" id="IPR043128">
    <property type="entry name" value="Rev_trsase/Diguanyl_cyclase"/>
</dbReference>
<proteinExistence type="predicted"/>
<keyword evidence="9" id="KW-1185">Reference proteome</keyword>
<dbReference type="InterPro" id="IPR029787">
    <property type="entry name" value="Nucleotide_cyclase"/>
</dbReference>
<dbReference type="PANTHER" id="PTHR45138">
    <property type="entry name" value="REGULATORY COMPONENTS OF SENSORY TRANSDUCTION SYSTEM"/>
    <property type="match status" value="1"/>
</dbReference>
<feature type="domain" description="GGDEF" evidence="7">
    <location>
        <begin position="229"/>
        <end position="359"/>
    </location>
</feature>
<feature type="transmembrane region" description="Helical" evidence="6">
    <location>
        <begin position="43"/>
        <end position="60"/>
    </location>
</feature>
<dbReference type="SMART" id="SM00267">
    <property type="entry name" value="GGDEF"/>
    <property type="match status" value="1"/>
</dbReference>
<keyword evidence="8" id="KW-0614">Plasmid</keyword>
<dbReference type="GO" id="GO:1902201">
    <property type="term" value="P:negative regulation of bacterial-type flagellum-dependent cell motility"/>
    <property type="evidence" value="ECO:0007669"/>
    <property type="project" value="TreeGrafter"/>
</dbReference>
<evidence type="ECO:0000256" key="1">
    <source>
        <dbReference type="ARBA" id="ARBA00004651"/>
    </source>
</evidence>
<name>A0A221T1Y9_9DEIO</name>
<dbReference type="STRING" id="317577.GCA_000419625_03469"/>
<dbReference type="AlphaFoldDB" id="A0A221T1Y9"/>
<dbReference type="InterPro" id="IPR050469">
    <property type="entry name" value="Diguanylate_Cyclase"/>
</dbReference>
<accession>A0A221T1Y9</accession>
<dbReference type="Gene3D" id="3.30.70.270">
    <property type="match status" value="1"/>
</dbReference>
<feature type="transmembrane region" description="Helical" evidence="6">
    <location>
        <begin position="170"/>
        <end position="189"/>
    </location>
</feature>
<feature type="transmembrane region" description="Helical" evidence="6">
    <location>
        <begin position="144"/>
        <end position="161"/>
    </location>
</feature>
<reference evidence="8 9" key="1">
    <citation type="submission" date="2017-05" db="EMBL/GenBank/DDBJ databases">
        <title>The complete genome sequence of Deinococcus ficus isolated from the rhizosphere of the Ficus religiosa L. in Taiwan.</title>
        <authorList>
            <person name="Wu K.-M."/>
            <person name="Liao T.-L."/>
            <person name="Liu Y.-M."/>
            <person name="Young C.-C."/>
            <person name="Tsai S.-F."/>
        </authorList>
    </citation>
    <scope>NUCLEOTIDE SEQUENCE [LARGE SCALE GENOMIC DNA]</scope>
    <source>
        <strain evidence="8 9">CC-FR2-10</strain>
        <plasmid evidence="9">pdfi2</plasmid>
    </source>
</reference>
<dbReference type="SUPFAM" id="SSF55073">
    <property type="entry name" value="Nucleotide cyclase"/>
    <property type="match status" value="1"/>
</dbReference>
<dbReference type="InterPro" id="IPR011620">
    <property type="entry name" value="Sig_transdc_His_kinase_LytS_TM"/>
</dbReference>
<keyword evidence="3 6" id="KW-0812">Transmembrane</keyword>
<evidence type="ECO:0000256" key="3">
    <source>
        <dbReference type="ARBA" id="ARBA00022692"/>
    </source>
</evidence>
<dbReference type="EMBL" id="CP021083">
    <property type="protein sequence ID" value="ASN82886.1"/>
    <property type="molecule type" value="Genomic_DNA"/>
</dbReference>
<dbReference type="NCBIfam" id="TIGR00254">
    <property type="entry name" value="GGDEF"/>
    <property type="match status" value="1"/>
</dbReference>
<evidence type="ECO:0000256" key="2">
    <source>
        <dbReference type="ARBA" id="ARBA00022475"/>
    </source>
</evidence>
<geneLocation type="plasmid" evidence="9">
    <name>pdfi2</name>
</geneLocation>
<evidence type="ECO:0000256" key="5">
    <source>
        <dbReference type="ARBA" id="ARBA00023136"/>
    </source>
</evidence>
<gene>
    <name evidence="8" type="ORF">DFI_16995</name>
</gene>
<dbReference type="Proteomes" id="UP000259030">
    <property type="component" value="Plasmid pDFI2"/>
</dbReference>
<feature type="transmembrane region" description="Helical" evidence="6">
    <location>
        <begin position="106"/>
        <end position="124"/>
    </location>
</feature>
<organism evidence="8 9">
    <name type="scientific">Deinococcus ficus</name>
    <dbReference type="NCBI Taxonomy" id="317577"/>
    <lineage>
        <taxon>Bacteria</taxon>
        <taxon>Thermotogati</taxon>
        <taxon>Deinococcota</taxon>
        <taxon>Deinococci</taxon>
        <taxon>Deinococcales</taxon>
        <taxon>Deinococcaceae</taxon>
        <taxon>Deinococcus</taxon>
    </lineage>
</organism>
<feature type="transmembrane region" description="Helical" evidence="6">
    <location>
        <begin position="80"/>
        <end position="99"/>
    </location>
</feature>
<comment type="subcellular location">
    <subcellularLocation>
        <location evidence="1">Cell membrane</location>
        <topology evidence="1">Multi-pass membrane protein</topology>
    </subcellularLocation>
</comment>
<dbReference type="GO" id="GO:0005886">
    <property type="term" value="C:plasma membrane"/>
    <property type="evidence" value="ECO:0007669"/>
    <property type="project" value="UniProtKB-SubCell"/>
</dbReference>
<evidence type="ECO:0000313" key="9">
    <source>
        <dbReference type="Proteomes" id="UP000259030"/>
    </source>
</evidence>
<keyword evidence="2" id="KW-1003">Cell membrane</keyword>
<dbReference type="Pfam" id="PF00990">
    <property type="entry name" value="GGDEF"/>
    <property type="match status" value="1"/>
</dbReference>
<evidence type="ECO:0000313" key="8">
    <source>
        <dbReference type="EMBL" id="ASN82886.1"/>
    </source>
</evidence>
<feature type="transmembrane region" description="Helical" evidence="6">
    <location>
        <begin position="12"/>
        <end position="31"/>
    </location>
</feature>
<sequence length="369" mass="39839">MGGEKMLDVLSLLLQNFSVLVAVALLSLRFVTEWPVRPRRPQVIAMLLIWSVLPVLLYHAGPELSPGLKFDLRNVPPVMATLWGGPVAGVVVGLPFVAYRLMNATAGSLPGIMSLSLVILSATLLRRRVGIAHQPGPLTARQMLWITLILMPNGLPVLLLPDGGAVLQQIYLPLLALNVAAVYVVGAIVNERLRAVAALNHAEHALREDALTLTGSRRRFDRDLADLSPYDVVMMLDIDHFKEVNDAHGHVAGDRVLSEVAEVIRQTLRSTDTAYRYGGEEFALILRGAAPGTEVMVAERLRQVVGSRPIAAIGGRCVTVSIGVARVGTLGPARALLAADDHLYRAKRDGRNAVRIHELTPAGAALQLN</sequence>
<dbReference type="GO" id="GO:0000155">
    <property type="term" value="F:phosphorelay sensor kinase activity"/>
    <property type="evidence" value="ECO:0007669"/>
    <property type="project" value="InterPro"/>
</dbReference>
<dbReference type="Pfam" id="PF07694">
    <property type="entry name" value="5TM-5TMR_LYT"/>
    <property type="match status" value="1"/>
</dbReference>
<keyword evidence="5 6" id="KW-0472">Membrane</keyword>
<dbReference type="PANTHER" id="PTHR45138:SF9">
    <property type="entry name" value="DIGUANYLATE CYCLASE DGCM-RELATED"/>
    <property type="match status" value="1"/>
</dbReference>
<evidence type="ECO:0000259" key="7">
    <source>
        <dbReference type="PROSITE" id="PS50887"/>
    </source>
</evidence>
<protein>
    <submittedName>
        <fullName evidence="8">GGDEF domain-containing protein</fullName>
    </submittedName>
</protein>
<dbReference type="GO" id="GO:0071555">
    <property type="term" value="P:cell wall organization"/>
    <property type="evidence" value="ECO:0007669"/>
    <property type="project" value="InterPro"/>
</dbReference>
<evidence type="ECO:0000256" key="4">
    <source>
        <dbReference type="ARBA" id="ARBA00022989"/>
    </source>
</evidence>
<keyword evidence="4 6" id="KW-1133">Transmembrane helix</keyword>